<organism evidence="1 2">
    <name type="scientific">Trematosphaeria pertusa</name>
    <dbReference type="NCBI Taxonomy" id="390896"/>
    <lineage>
        <taxon>Eukaryota</taxon>
        <taxon>Fungi</taxon>
        <taxon>Dikarya</taxon>
        <taxon>Ascomycota</taxon>
        <taxon>Pezizomycotina</taxon>
        <taxon>Dothideomycetes</taxon>
        <taxon>Pleosporomycetidae</taxon>
        <taxon>Pleosporales</taxon>
        <taxon>Massarineae</taxon>
        <taxon>Trematosphaeriaceae</taxon>
        <taxon>Trematosphaeria</taxon>
    </lineage>
</organism>
<dbReference type="RefSeq" id="XP_033675552.1">
    <property type="nucleotide sequence ID" value="XM_033820613.1"/>
</dbReference>
<dbReference type="EMBL" id="ML987217">
    <property type="protein sequence ID" value="KAF2240548.1"/>
    <property type="molecule type" value="Genomic_DNA"/>
</dbReference>
<name>A0A6A6HRV8_9PLEO</name>
<dbReference type="AlphaFoldDB" id="A0A6A6HRV8"/>
<dbReference type="OrthoDB" id="3795413at2759"/>
<proteinExistence type="predicted"/>
<dbReference type="GeneID" id="54573943"/>
<reference evidence="1" key="1">
    <citation type="journal article" date="2020" name="Stud. Mycol.">
        <title>101 Dothideomycetes genomes: a test case for predicting lifestyles and emergence of pathogens.</title>
        <authorList>
            <person name="Haridas S."/>
            <person name="Albert R."/>
            <person name="Binder M."/>
            <person name="Bloem J."/>
            <person name="Labutti K."/>
            <person name="Salamov A."/>
            <person name="Andreopoulos B."/>
            <person name="Baker S."/>
            <person name="Barry K."/>
            <person name="Bills G."/>
            <person name="Bluhm B."/>
            <person name="Cannon C."/>
            <person name="Castanera R."/>
            <person name="Culley D."/>
            <person name="Daum C."/>
            <person name="Ezra D."/>
            <person name="Gonzalez J."/>
            <person name="Henrissat B."/>
            <person name="Kuo A."/>
            <person name="Liang C."/>
            <person name="Lipzen A."/>
            <person name="Lutzoni F."/>
            <person name="Magnuson J."/>
            <person name="Mondo S."/>
            <person name="Nolan M."/>
            <person name="Ohm R."/>
            <person name="Pangilinan J."/>
            <person name="Park H.-J."/>
            <person name="Ramirez L."/>
            <person name="Alfaro M."/>
            <person name="Sun H."/>
            <person name="Tritt A."/>
            <person name="Yoshinaga Y."/>
            <person name="Zwiers L.-H."/>
            <person name="Turgeon B."/>
            <person name="Goodwin S."/>
            <person name="Spatafora J."/>
            <person name="Crous P."/>
            <person name="Grigoriev I."/>
        </authorList>
    </citation>
    <scope>NUCLEOTIDE SEQUENCE</scope>
    <source>
        <strain evidence="1">CBS 122368</strain>
    </source>
</reference>
<sequence length="194" mass="21171">MLERSSSGSACMAITLTSLNATFDSAIQPYARTSCHALISHLHRTCPREIRDQVYDYLLDDATVRSIGDRVRAQAAESRGKKRVERVFASAAPHFIDAAFAPEAVIGEIVYMAACRYSSKENGWLTLKDLERFVNGLCAEGRQLREEAGCKVVSTTAAHLDSSPPAWCFEDRVGSCGTSPLERGLLLGRDQASA</sequence>
<protein>
    <submittedName>
        <fullName evidence="1">Uncharacterized protein</fullName>
    </submittedName>
</protein>
<keyword evidence="2" id="KW-1185">Reference proteome</keyword>
<dbReference type="Proteomes" id="UP000800094">
    <property type="component" value="Unassembled WGS sequence"/>
</dbReference>
<accession>A0A6A6HRV8</accession>
<gene>
    <name evidence="1" type="ORF">BU26DRAFT_207945</name>
</gene>
<evidence type="ECO:0000313" key="1">
    <source>
        <dbReference type="EMBL" id="KAF2240548.1"/>
    </source>
</evidence>
<evidence type="ECO:0000313" key="2">
    <source>
        <dbReference type="Proteomes" id="UP000800094"/>
    </source>
</evidence>